<dbReference type="EMBL" id="KY914485">
    <property type="protein sequence ID" value="ARK07954.1"/>
    <property type="molecule type" value="Genomic_DNA"/>
</dbReference>
<accession>A0A1W6DYG1</accession>
<dbReference type="Proteomes" id="UP000221506">
    <property type="component" value="Segment"/>
</dbReference>
<sequence>MSIDYEWDNEVQERDQNGEVIEFEHDHHETAAGLIKALKSSRDRTQDGFFNTAVLVRDVLDSGGSVTDRQWAYLVKGDSGEWYPPMFFKDGCDVDCAKVPAYLKEELRRAQA</sequence>
<organism evidence="1 2">
    <name type="scientific">Aeromonas phage phiA8-29</name>
    <dbReference type="NCBI Taxonomy" id="1978922"/>
    <lineage>
        <taxon>Viruses</taxon>
        <taxon>Duplodnaviria</taxon>
        <taxon>Heunggongvirae</taxon>
        <taxon>Uroviricota</taxon>
        <taxon>Caudoviricetes</taxon>
        <taxon>Pantevenvirales</taxon>
        <taxon>Ackermannviridae</taxon>
        <taxon>Tedavirus</taxon>
        <taxon>Tedavirus A829</taxon>
    </lineage>
</organism>
<evidence type="ECO:0000313" key="2">
    <source>
        <dbReference type="Proteomes" id="UP000221506"/>
    </source>
</evidence>
<protein>
    <submittedName>
        <fullName evidence="1">Uncharacterized protein</fullName>
    </submittedName>
</protein>
<keyword evidence="2" id="KW-1185">Reference proteome</keyword>
<gene>
    <name evidence="1" type="ORF">phiA829_134</name>
</gene>
<reference evidence="1 2" key="1">
    <citation type="submission" date="2017-04" db="EMBL/GenBank/DDBJ databases">
        <title>Complete genome sequence and characterization of temperature-dependent bacteriophage phiA8-29 infecting Aeromonas.</title>
        <authorList>
            <person name="He Y."/>
            <person name="Yang H."/>
        </authorList>
    </citation>
    <scope>NUCLEOTIDE SEQUENCE [LARGE SCALE GENOMIC DNA]</scope>
</reference>
<proteinExistence type="predicted"/>
<name>A0A1W6DYG1_9CAUD</name>
<evidence type="ECO:0000313" key="1">
    <source>
        <dbReference type="EMBL" id="ARK07954.1"/>
    </source>
</evidence>